<evidence type="ECO:0000256" key="3">
    <source>
        <dbReference type="ARBA" id="ARBA00022833"/>
    </source>
</evidence>
<feature type="coiled-coil region" evidence="5">
    <location>
        <begin position="298"/>
        <end position="346"/>
    </location>
</feature>
<evidence type="ECO:0000259" key="8">
    <source>
        <dbReference type="PROSITE" id="PS50145"/>
    </source>
</evidence>
<dbReference type="STRING" id="253628.A0A0D2B5Y3"/>
<dbReference type="PANTHER" id="PTHR10131:SF94">
    <property type="entry name" value="TNF RECEPTOR-ASSOCIATED FACTOR 4"/>
    <property type="match status" value="1"/>
</dbReference>
<protein>
    <recommendedName>
        <fullName evidence="11">RING-type domain-containing protein</fullName>
    </recommendedName>
</protein>
<evidence type="ECO:0000256" key="6">
    <source>
        <dbReference type="SAM" id="MobiDB-lite"/>
    </source>
</evidence>
<evidence type="ECO:0000256" key="4">
    <source>
        <dbReference type="PROSITE-ProRule" id="PRU00207"/>
    </source>
</evidence>
<dbReference type="InterPro" id="IPR013083">
    <property type="entry name" value="Znf_RING/FYVE/PHD"/>
</dbReference>
<dbReference type="PANTHER" id="PTHR10131">
    <property type="entry name" value="TNF RECEPTOR ASSOCIATED FACTOR"/>
    <property type="match status" value="1"/>
</dbReference>
<dbReference type="SMART" id="SM00184">
    <property type="entry name" value="RING"/>
    <property type="match status" value="1"/>
</dbReference>
<dbReference type="Pfam" id="PF00097">
    <property type="entry name" value="zf-C3HC4"/>
    <property type="match status" value="1"/>
</dbReference>
<name>A0A0D2B5Y3_9PEZI</name>
<evidence type="ECO:0000313" key="10">
    <source>
        <dbReference type="Proteomes" id="UP000053259"/>
    </source>
</evidence>
<gene>
    <name evidence="9" type="ORF">PV09_02351</name>
</gene>
<keyword evidence="5" id="KW-0175">Coiled coil</keyword>
<dbReference type="Pfam" id="PF02176">
    <property type="entry name" value="zf-TRAF"/>
    <property type="match status" value="1"/>
</dbReference>
<dbReference type="Gene3D" id="3.30.40.10">
    <property type="entry name" value="Zinc/RING finger domain, C3HC4 (zinc finger)"/>
    <property type="match status" value="2"/>
</dbReference>
<dbReference type="Proteomes" id="UP000053259">
    <property type="component" value="Unassembled WGS sequence"/>
</dbReference>
<dbReference type="PROSITE" id="PS50089">
    <property type="entry name" value="ZF_RING_2"/>
    <property type="match status" value="1"/>
</dbReference>
<dbReference type="OrthoDB" id="1630758at2759"/>
<dbReference type="RefSeq" id="XP_016216508.1">
    <property type="nucleotide sequence ID" value="XM_016355372.1"/>
</dbReference>
<evidence type="ECO:0000256" key="2">
    <source>
        <dbReference type="ARBA" id="ARBA00022771"/>
    </source>
</evidence>
<dbReference type="VEuPathDB" id="FungiDB:PV09_02351"/>
<dbReference type="InterPro" id="IPR017907">
    <property type="entry name" value="Znf_RING_CS"/>
</dbReference>
<keyword evidence="3 4" id="KW-0862">Zinc</keyword>
<feature type="domain" description="TRAF-type" evidence="8">
    <location>
        <begin position="227"/>
        <end position="276"/>
    </location>
</feature>
<dbReference type="InterPro" id="IPR001293">
    <property type="entry name" value="Znf_TRAF"/>
</dbReference>
<dbReference type="InterPro" id="IPR001841">
    <property type="entry name" value="Znf_RING"/>
</dbReference>
<dbReference type="InParanoid" id="A0A0D2B5Y3"/>
<dbReference type="InterPro" id="IPR018957">
    <property type="entry name" value="Znf_C3HC4_RING-type"/>
</dbReference>
<keyword evidence="10" id="KW-1185">Reference proteome</keyword>
<keyword evidence="2 4" id="KW-0863">Zinc-finger</keyword>
<evidence type="ECO:0008006" key="11">
    <source>
        <dbReference type="Google" id="ProtNLM"/>
    </source>
</evidence>
<feature type="region of interest" description="Disordered" evidence="6">
    <location>
        <begin position="428"/>
        <end position="460"/>
    </location>
</feature>
<dbReference type="HOGENOM" id="CLU_019709_1_1_1"/>
<dbReference type="GeneID" id="27310324"/>
<evidence type="ECO:0000259" key="7">
    <source>
        <dbReference type="PROSITE" id="PS50089"/>
    </source>
</evidence>
<feature type="domain" description="RING-type" evidence="7">
    <location>
        <begin position="90"/>
        <end position="132"/>
    </location>
</feature>
<evidence type="ECO:0000256" key="5">
    <source>
        <dbReference type="SAM" id="Coils"/>
    </source>
</evidence>
<reference evidence="9 10" key="1">
    <citation type="submission" date="2015-01" db="EMBL/GenBank/DDBJ databases">
        <title>The Genome Sequence of Ochroconis gallopava CBS43764.</title>
        <authorList>
            <consortium name="The Broad Institute Genomics Platform"/>
            <person name="Cuomo C."/>
            <person name="de Hoog S."/>
            <person name="Gorbushina A."/>
            <person name="Stielow B."/>
            <person name="Teixiera M."/>
            <person name="Abouelleil A."/>
            <person name="Chapman S.B."/>
            <person name="Priest M."/>
            <person name="Young S.K."/>
            <person name="Wortman J."/>
            <person name="Nusbaum C."/>
            <person name="Birren B."/>
        </authorList>
    </citation>
    <scope>NUCLEOTIDE SEQUENCE [LARGE SCALE GENOMIC DNA]</scope>
    <source>
        <strain evidence="9 10">CBS 43764</strain>
    </source>
</reference>
<organism evidence="9 10">
    <name type="scientific">Verruconis gallopava</name>
    <dbReference type="NCBI Taxonomy" id="253628"/>
    <lineage>
        <taxon>Eukaryota</taxon>
        <taxon>Fungi</taxon>
        <taxon>Dikarya</taxon>
        <taxon>Ascomycota</taxon>
        <taxon>Pezizomycotina</taxon>
        <taxon>Dothideomycetes</taxon>
        <taxon>Pleosporomycetidae</taxon>
        <taxon>Venturiales</taxon>
        <taxon>Sympoventuriaceae</taxon>
        <taxon>Verruconis</taxon>
    </lineage>
</organism>
<sequence>MSEETTEHETFQSEEFDWPAQTYTSIMHELNIPEEAHSSASSTPVNAPISASCFMTRYEMKRIAARESISLEVDLRDLDFVEPPNESLVCTICAAPFVKPMELGCEHTFCEDCIYGHLSCGIPNASLCPKCRQPVETLKPVPRLLNQLLDELEVECPNRYEGCLQRLKRYTVNDHVSKYCEYEELRCPKSNCGGSIQRRFYDKGCLHTHIECDVCSDLVMEKDIADHEENKCPAALVNCDCCHAQLRRGRVKTHLEVDCPMTTIKCVGHVVGCKFEDRRMVMDEHIASCPMATMSSYFAEMNERQQTLQEENKRLRCQVDSLNAKLEALEGKYTKLAESIKKERHRSMNTETSAVSANRIDELHARLNDLTADYNTRLDNATSEAARLHMEMMNYVQQNGQRFYTVNGTITALRSQINHLLSMTRLGGNGGTSGNGSLTSGGSDGGGVSLETTRREPPKL</sequence>
<dbReference type="SUPFAM" id="SSF57850">
    <property type="entry name" value="RING/U-box"/>
    <property type="match status" value="1"/>
</dbReference>
<feature type="zinc finger region" description="TRAF-type" evidence="4">
    <location>
        <begin position="227"/>
        <end position="276"/>
    </location>
</feature>
<evidence type="ECO:0000256" key="1">
    <source>
        <dbReference type="ARBA" id="ARBA00022723"/>
    </source>
</evidence>
<evidence type="ECO:0000313" key="9">
    <source>
        <dbReference type="EMBL" id="KIW06639.1"/>
    </source>
</evidence>
<dbReference type="AlphaFoldDB" id="A0A0D2B5Y3"/>
<dbReference type="PROSITE" id="PS00518">
    <property type="entry name" value="ZF_RING_1"/>
    <property type="match status" value="1"/>
</dbReference>
<dbReference type="GO" id="GO:0008270">
    <property type="term" value="F:zinc ion binding"/>
    <property type="evidence" value="ECO:0007669"/>
    <property type="project" value="UniProtKB-KW"/>
</dbReference>
<keyword evidence="1 4" id="KW-0479">Metal-binding</keyword>
<accession>A0A0D2B5Y3</accession>
<dbReference type="EMBL" id="KN847534">
    <property type="protein sequence ID" value="KIW06639.1"/>
    <property type="molecule type" value="Genomic_DNA"/>
</dbReference>
<dbReference type="PROSITE" id="PS50145">
    <property type="entry name" value="ZF_TRAF"/>
    <property type="match status" value="1"/>
</dbReference>
<proteinExistence type="predicted"/>